<dbReference type="InterPro" id="IPR013901">
    <property type="entry name" value="Anthrone_oxy"/>
</dbReference>
<evidence type="ECO:0000313" key="9">
    <source>
        <dbReference type="Proteomes" id="UP001286456"/>
    </source>
</evidence>
<reference evidence="8" key="1">
    <citation type="journal article" date="2023" name="Mol. Phylogenet. Evol.">
        <title>Genome-scale phylogeny and comparative genomics of the fungal order Sordariales.</title>
        <authorList>
            <person name="Hensen N."/>
            <person name="Bonometti L."/>
            <person name="Westerberg I."/>
            <person name="Brannstrom I.O."/>
            <person name="Guillou S."/>
            <person name="Cros-Aarteil S."/>
            <person name="Calhoun S."/>
            <person name="Haridas S."/>
            <person name="Kuo A."/>
            <person name="Mondo S."/>
            <person name="Pangilinan J."/>
            <person name="Riley R."/>
            <person name="LaButti K."/>
            <person name="Andreopoulos B."/>
            <person name="Lipzen A."/>
            <person name="Chen C."/>
            <person name="Yan M."/>
            <person name="Daum C."/>
            <person name="Ng V."/>
            <person name="Clum A."/>
            <person name="Steindorff A."/>
            <person name="Ohm R.A."/>
            <person name="Martin F."/>
            <person name="Silar P."/>
            <person name="Natvig D.O."/>
            <person name="Lalanne C."/>
            <person name="Gautier V."/>
            <person name="Ament-Velasquez S.L."/>
            <person name="Kruys A."/>
            <person name="Hutchinson M.I."/>
            <person name="Powell A.J."/>
            <person name="Barry K."/>
            <person name="Miller A.N."/>
            <person name="Grigoriev I.V."/>
            <person name="Debuchy R."/>
            <person name="Gladieux P."/>
            <person name="Hiltunen Thoren M."/>
            <person name="Johannesson H."/>
        </authorList>
    </citation>
    <scope>NUCLEOTIDE SEQUENCE</scope>
    <source>
        <strain evidence="8">SMH4131-1</strain>
    </source>
</reference>
<comment type="similarity">
    <text evidence="5">Belongs to the anthrone oxygenase family.</text>
</comment>
<dbReference type="Pfam" id="PF08592">
    <property type="entry name" value="Anthrone_oxy"/>
    <property type="match status" value="1"/>
</dbReference>
<organism evidence="8 9">
    <name type="scientific">Cercophora scortea</name>
    <dbReference type="NCBI Taxonomy" id="314031"/>
    <lineage>
        <taxon>Eukaryota</taxon>
        <taxon>Fungi</taxon>
        <taxon>Dikarya</taxon>
        <taxon>Ascomycota</taxon>
        <taxon>Pezizomycotina</taxon>
        <taxon>Sordariomycetes</taxon>
        <taxon>Sordariomycetidae</taxon>
        <taxon>Sordariales</taxon>
        <taxon>Lasiosphaeriaceae</taxon>
        <taxon>Cercophora</taxon>
    </lineage>
</organism>
<sequence length="198" mass="21154">MATPGPTTLAQWAGIVMPTLFTGMTAADSLATRALLAAPVPPKLLTKQWLHLYQQGPYWVLPTVLTGLSSNLYLALYPSSSRSQNPRAAAFYLAAALAIGSILPITFLYFEPHVNGACKWKARTLLLDLESPELSGDNEASDSVIPSSEKQSATRGTRERAGRSDMSTLVVAWARANHLRWVVGLAAAGLSGYATLGL</sequence>
<dbReference type="AlphaFoldDB" id="A0AAE0MA84"/>
<feature type="transmembrane region" description="Helical" evidence="7">
    <location>
        <begin position="12"/>
        <end position="36"/>
    </location>
</feature>
<name>A0AAE0MA84_9PEZI</name>
<dbReference type="Proteomes" id="UP001286456">
    <property type="component" value="Unassembled WGS sequence"/>
</dbReference>
<keyword evidence="2 7" id="KW-0812">Transmembrane</keyword>
<evidence type="ECO:0000313" key="8">
    <source>
        <dbReference type="EMBL" id="KAK3324288.1"/>
    </source>
</evidence>
<evidence type="ECO:0000256" key="3">
    <source>
        <dbReference type="ARBA" id="ARBA00022989"/>
    </source>
</evidence>
<keyword evidence="9" id="KW-1185">Reference proteome</keyword>
<keyword evidence="4 7" id="KW-0472">Membrane</keyword>
<evidence type="ECO:0000256" key="2">
    <source>
        <dbReference type="ARBA" id="ARBA00022692"/>
    </source>
</evidence>
<dbReference type="EMBL" id="JAUEPO010000004">
    <property type="protein sequence ID" value="KAK3324288.1"/>
    <property type="molecule type" value="Genomic_DNA"/>
</dbReference>
<comment type="subcellular location">
    <subcellularLocation>
        <location evidence="1">Membrane</location>
        <topology evidence="1">Multi-pass membrane protein</topology>
    </subcellularLocation>
</comment>
<feature type="region of interest" description="Disordered" evidence="6">
    <location>
        <begin position="134"/>
        <end position="161"/>
    </location>
</feature>
<proteinExistence type="inferred from homology"/>
<feature type="transmembrane region" description="Helical" evidence="7">
    <location>
        <begin position="89"/>
        <end position="110"/>
    </location>
</feature>
<feature type="transmembrane region" description="Helical" evidence="7">
    <location>
        <begin position="56"/>
        <end position="77"/>
    </location>
</feature>
<comment type="caution">
    <text evidence="8">The sequence shown here is derived from an EMBL/GenBank/DDBJ whole genome shotgun (WGS) entry which is preliminary data.</text>
</comment>
<accession>A0AAE0MA84</accession>
<dbReference type="PANTHER" id="PTHR35042:SF1">
    <property type="entry name" value="DUF1772-DOMAIN-CONTAINING PROTEIN"/>
    <property type="match status" value="1"/>
</dbReference>
<keyword evidence="3 7" id="KW-1133">Transmembrane helix</keyword>
<gene>
    <name evidence="8" type="ORF">B0T19DRAFT_227397</name>
</gene>
<dbReference type="GO" id="GO:0016020">
    <property type="term" value="C:membrane"/>
    <property type="evidence" value="ECO:0007669"/>
    <property type="project" value="UniProtKB-SubCell"/>
</dbReference>
<reference evidence="8" key="2">
    <citation type="submission" date="2023-06" db="EMBL/GenBank/DDBJ databases">
        <authorList>
            <consortium name="Lawrence Berkeley National Laboratory"/>
            <person name="Haridas S."/>
            <person name="Hensen N."/>
            <person name="Bonometti L."/>
            <person name="Westerberg I."/>
            <person name="Brannstrom I.O."/>
            <person name="Guillou S."/>
            <person name="Cros-Aarteil S."/>
            <person name="Calhoun S."/>
            <person name="Kuo A."/>
            <person name="Mondo S."/>
            <person name="Pangilinan J."/>
            <person name="Riley R."/>
            <person name="Labutti K."/>
            <person name="Andreopoulos B."/>
            <person name="Lipzen A."/>
            <person name="Chen C."/>
            <person name="Yanf M."/>
            <person name="Daum C."/>
            <person name="Ng V."/>
            <person name="Clum A."/>
            <person name="Steindorff A."/>
            <person name="Ohm R."/>
            <person name="Martin F."/>
            <person name="Silar P."/>
            <person name="Natvig D."/>
            <person name="Lalanne C."/>
            <person name="Gautier V."/>
            <person name="Ament-Velasquez S.L."/>
            <person name="Kruys A."/>
            <person name="Hutchinson M.I."/>
            <person name="Powell A.J."/>
            <person name="Barry K."/>
            <person name="Miller A.N."/>
            <person name="Grigoriev I.V."/>
            <person name="Debuchy R."/>
            <person name="Gladieux P."/>
            <person name="Thoren M.H."/>
            <person name="Johannesson H."/>
        </authorList>
    </citation>
    <scope>NUCLEOTIDE SEQUENCE</scope>
    <source>
        <strain evidence="8">SMH4131-1</strain>
    </source>
</reference>
<evidence type="ECO:0000256" key="1">
    <source>
        <dbReference type="ARBA" id="ARBA00004141"/>
    </source>
</evidence>
<evidence type="ECO:0000256" key="7">
    <source>
        <dbReference type="SAM" id="Phobius"/>
    </source>
</evidence>
<evidence type="ECO:0000256" key="5">
    <source>
        <dbReference type="ARBA" id="ARBA00034313"/>
    </source>
</evidence>
<dbReference type="PANTHER" id="PTHR35042">
    <property type="entry name" value="ANTHRONE OXYGENASE ENCC"/>
    <property type="match status" value="1"/>
</dbReference>
<evidence type="ECO:0000256" key="4">
    <source>
        <dbReference type="ARBA" id="ARBA00023136"/>
    </source>
</evidence>
<evidence type="ECO:0000256" key="6">
    <source>
        <dbReference type="SAM" id="MobiDB-lite"/>
    </source>
</evidence>
<feature type="compositionally biased region" description="Polar residues" evidence="6">
    <location>
        <begin position="144"/>
        <end position="155"/>
    </location>
</feature>
<protein>
    <submittedName>
        <fullName evidence="8">Uncharacterized protein</fullName>
    </submittedName>
</protein>